<dbReference type="GO" id="GO:0051701">
    <property type="term" value="P:biological process involved in interaction with host"/>
    <property type="evidence" value="ECO:0007669"/>
    <property type="project" value="TreeGrafter"/>
</dbReference>
<name>A0A439DVV7_9MYCO</name>
<keyword evidence="1" id="KW-0472">Membrane</keyword>
<feature type="domain" description="Mce/MlaD" evidence="2">
    <location>
        <begin position="42"/>
        <end position="117"/>
    </location>
</feature>
<dbReference type="PANTHER" id="PTHR33371">
    <property type="entry name" value="INTERMEMBRANE PHOSPHOLIPID TRANSPORT SYSTEM BINDING PROTEIN MLAD-RELATED"/>
    <property type="match status" value="1"/>
</dbReference>
<comment type="caution">
    <text evidence="4">The sequence shown here is derived from an EMBL/GenBank/DDBJ whole genome shotgun (WGS) entry which is preliminary data.</text>
</comment>
<keyword evidence="1" id="KW-0812">Transmembrane</keyword>
<feature type="transmembrane region" description="Helical" evidence="1">
    <location>
        <begin position="12"/>
        <end position="33"/>
    </location>
</feature>
<evidence type="ECO:0000259" key="3">
    <source>
        <dbReference type="Pfam" id="PF11887"/>
    </source>
</evidence>
<dbReference type="Proteomes" id="UP000287177">
    <property type="component" value="Unassembled WGS sequence"/>
</dbReference>
<accession>A0A439DVV7</accession>
<dbReference type="GO" id="GO:0005576">
    <property type="term" value="C:extracellular region"/>
    <property type="evidence" value="ECO:0007669"/>
    <property type="project" value="TreeGrafter"/>
</dbReference>
<dbReference type="PANTHER" id="PTHR33371:SF17">
    <property type="entry name" value="MCE-FAMILY PROTEIN MCE1B"/>
    <property type="match status" value="1"/>
</dbReference>
<proteinExistence type="predicted"/>
<reference evidence="4 5" key="1">
    <citation type="submission" date="2013-06" db="EMBL/GenBank/DDBJ databases">
        <title>The draft sequence of the Mycobacterium elephantis genome.</title>
        <authorList>
            <person name="Pettersson F.B."/>
            <person name="Das S."/>
            <person name="Dasgupta S."/>
            <person name="Bhattacharya A."/>
            <person name="Kirsebom L.A."/>
        </authorList>
    </citation>
    <scope>NUCLEOTIDE SEQUENCE [LARGE SCALE GENOMIC DNA]</scope>
    <source>
        <strain evidence="4 5">DSM 44368</strain>
    </source>
</reference>
<protein>
    <submittedName>
        <fullName evidence="4">Mammalian cell entry protein</fullName>
    </submittedName>
</protein>
<dbReference type="InterPro" id="IPR024516">
    <property type="entry name" value="Mce_C"/>
</dbReference>
<feature type="domain" description="Mammalian cell entry C-terminal" evidence="3">
    <location>
        <begin position="121"/>
        <end position="316"/>
    </location>
</feature>
<evidence type="ECO:0000259" key="2">
    <source>
        <dbReference type="Pfam" id="PF02470"/>
    </source>
</evidence>
<gene>
    <name evidence="4" type="ORF">MELE44368_16300</name>
</gene>
<dbReference type="AlphaFoldDB" id="A0A439DVV7"/>
<evidence type="ECO:0000313" key="4">
    <source>
        <dbReference type="EMBL" id="RWA21283.1"/>
    </source>
</evidence>
<dbReference type="EMBL" id="ATDN01000010">
    <property type="protein sequence ID" value="RWA21283.1"/>
    <property type="molecule type" value="Genomic_DNA"/>
</dbReference>
<organism evidence="4 5">
    <name type="scientific">Mycolicibacterium elephantis DSM 44368</name>
    <dbReference type="NCBI Taxonomy" id="1335622"/>
    <lineage>
        <taxon>Bacteria</taxon>
        <taxon>Bacillati</taxon>
        <taxon>Actinomycetota</taxon>
        <taxon>Actinomycetes</taxon>
        <taxon>Mycobacteriales</taxon>
        <taxon>Mycobacteriaceae</taxon>
        <taxon>Mycolicibacterium</taxon>
    </lineage>
</organism>
<keyword evidence="1" id="KW-1133">Transmembrane helix</keyword>
<keyword evidence="5" id="KW-1185">Reference proteome</keyword>
<dbReference type="NCBIfam" id="TIGR00996">
    <property type="entry name" value="Mtu_fam_mce"/>
    <property type="match status" value="1"/>
</dbReference>
<evidence type="ECO:0000313" key="5">
    <source>
        <dbReference type="Proteomes" id="UP000287177"/>
    </source>
</evidence>
<dbReference type="InterPro" id="IPR003399">
    <property type="entry name" value="Mce/MlaD"/>
</dbReference>
<dbReference type="InterPro" id="IPR005693">
    <property type="entry name" value="Mce"/>
</dbReference>
<dbReference type="InterPro" id="IPR052336">
    <property type="entry name" value="MlaD_Phospholipid_Transporter"/>
</dbReference>
<dbReference type="Pfam" id="PF11887">
    <property type="entry name" value="Mce4_CUP1"/>
    <property type="match status" value="1"/>
</dbReference>
<dbReference type="Pfam" id="PF02470">
    <property type="entry name" value="MlaD"/>
    <property type="match status" value="1"/>
</dbReference>
<evidence type="ECO:0000256" key="1">
    <source>
        <dbReference type="SAM" id="Phobius"/>
    </source>
</evidence>
<sequence>MGSAGMSLTRTILKFGAFAAVMTVLTASLFLIFGEFRSGSSRSYSAVFADVSSLEPGDSVRVAGVRVGTVGTVTLRPDNTVLVGFDADEDVVLTSGTRAAVRYLNLVGDRYMELVDGPGSTQMLPSGGQIPADRTQPALDLDLLLGGLKPVIRGLDPDDVNALTNALVQIFQGQGGTLQSLLSRTSSFSNTLADNNTALESLVDNLDAVLAILGEEGERFSGALDRFEQLTSELAADRNTIGDAVTALSTGTASIARLLSEARAPLAGTVDELHRVAPLLEKDRDLIEVSLQRAPENYRKLARVGSYGSFVNYYLCGITVRVTDLEGRTAVFPWIKQRDGRCAEPDA</sequence>